<evidence type="ECO:0000313" key="2">
    <source>
        <dbReference type="EMBL" id="SHJ93648.1"/>
    </source>
</evidence>
<dbReference type="EMBL" id="FRAE01000022">
    <property type="protein sequence ID" value="SHJ93648.1"/>
    <property type="molecule type" value="Genomic_DNA"/>
</dbReference>
<dbReference type="AlphaFoldDB" id="A0A1M6ND15"/>
<dbReference type="STRING" id="1123349.SAMN02744037_01231"/>
<dbReference type="InterPro" id="IPR010273">
    <property type="entry name" value="DUF881"/>
</dbReference>
<gene>
    <name evidence="2" type="ORF">SAMN02744037_01231</name>
</gene>
<name>A0A1M6ND15_9FIRM</name>
<organism evidence="2 3">
    <name type="scientific">Tepidibacter formicigenes DSM 15518</name>
    <dbReference type="NCBI Taxonomy" id="1123349"/>
    <lineage>
        <taxon>Bacteria</taxon>
        <taxon>Bacillati</taxon>
        <taxon>Bacillota</taxon>
        <taxon>Clostridia</taxon>
        <taxon>Peptostreptococcales</taxon>
        <taxon>Peptostreptococcaceae</taxon>
        <taxon>Tepidibacter</taxon>
    </lineage>
</organism>
<evidence type="ECO:0000256" key="1">
    <source>
        <dbReference type="ARBA" id="ARBA00009108"/>
    </source>
</evidence>
<dbReference type="PANTHER" id="PTHR37313:SF2">
    <property type="entry name" value="UPF0749 PROTEIN YLXX"/>
    <property type="match status" value="1"/>
</dbReference>
<evidence type="ECO:0000313" key="3">
    <source>
        <dbReference type="Proteomes" id="UP000242497"/>
    </source>
</evidence>
<proteinExistence type="inferred from homology"/>
<comment type="similarity">
    <text evidence="1">Belongs to the UPF0749 family.</text>
</comment>
<sequence length="200" mass="22786">MSPFKKKLMKHMVIIGIILVLVGFIKVKGLIAFEKDRETTNNIQILTGQTDIEGEGISITVEDKNPYDVYGIVYDKDLITIVNILQSAGAEVISINDERVLSTNKIKVDKTRIKINKNQKLNKTKIKINDNEYNSPFLIKAIGNSKKLNDILNSEPASAELKEFNYMKKALEIRIEKKDKLIIPRYKGNISFKYAKPIKM</sequence>
<dbReference type="Proteomes" id="UP000242497">
    <property type="component" value="Unassembled WGS sequence"/>
</dbReference>
<protein>
    <submittedName>
        <fullName evidence="2">Uncharacterized protein</fullName>
    </submittedName>
</protein>
<keyword evidence="3" id="KW-1185">Reference proteome</keyword>
<dbReference type="Gene3D" id="3.30.70.1880">
    <property type="entry name" value="Protein of unknown function DUF881"/>
    <property type="match status" value="1"/>
</dbReference>
<dbReference type="RefSeq" id="WP_072888259.1">
    <property type="nucleotide sequence ID" value="NZ_FRAE01000022.1"/>
</dbReference>
<dbReference type="OrthoDB" id="9776196at2"/>
<dbReference type="Pfam" id="PF05949">
    <property type="entry name" value="DUF881"/>
    <property type="match status" value="1"/>
</dbReference>
<dbReference type="PANTHER" id="PTHR37313">
    <property type="entry name" value="UPF0749 PROTEIN RV1825"/>
    <property type="match status" value="1"/>
</dbReference>
<accession>A0A1M6ND15</accession>
<reference evidence="3" key="1">
    <citation type="submission" date="2016-11" db="EMBL/GenBank/DDBJ databases">
        <authorList>
            <person name="Varghese N."/>
            <person name="Submissions S."/>
        </authorList>
    </citation>
    <scope>NUCLEOTIDE SEQUENCE [LARGE SCALE GENOMIC DNA]</scope>
    <source>
        <strain evidence="3">DSM 15518</strain>
    </source>
</reference>